<sequence length="209" mass="23229">MTRPSIVHPGTRRWQCWKCITCAACLGLNPRLISKIADDVHGKGMLKELQADGVDTSFLILTQTACSLISIGWIKLACHIIKCTLPVQATCRSIPIVIDVERKREGLDELLSFSTYVVCPANFPQVWTEASLLPKALLSMLLRLPNVKFVIVTLGENGCIMLERQAPEPEKLNVEKIMETLKQKIVHESTLPSYVSRGGEDDDNDDGDQ</sequence>
<evidence type="ECO:0000256" key="1">
    <source>
        <dbReference type="SAM" id="MobiDB-lite"/>
    </source>
</evidence>
<comment type="caution">
    <text evidence="2">The sequence shown here is derived from an EMBL/GenBank/DDBJ whole genome shotgun (WGS) entry which is preliminary data.</text>
</comment>
<feature type="compositionally biased region" description="Acidic residues" evidence="1">
    <location>
        <begin position="200"/>
        <end position="209"/>
    </location>
</feature>
<reference evidence="2" key="1">
    <citation type="submission" date="2022-04" db="EMBL/GenBank/DDBJ databases">
        <title>Carnegiea gigantea Genome sequencing and assembly v2.</title>
        <authorList>
            <person name="Copetti D."/>
            <person name="Sanderson M.J."/>
            <person name="Burquez A."/>
            <person name="Wojciechowski M.F."/>
        </authorList>
    </citation>
    <scope>NUCLEOTIDE SEQUENCE</scope>
    <source>
        <strain evidence="2">SGP5-SGP5p</strain>
        <tissue evidence="2">Aerial part</tissue>
    </source>
</reference>
<dbReference type="OrthoDB" id="204058at2759"/>
<evidence type="ECO:0000313" key="3">
    <source>
        <dbReference type="Proteomes" id="UP001153076"/>
    </source>
</evidence>
<proteinExistence type="predicted"/>
<evidence type="ECO:0000313" key="2">
    <source>
        <dbReference type="EMBL" id="KAJ8435643.1"/>
    </source>
</evidence>
<protein>
    <submittedName>
        <fullName evidence="2">Uncharacterized protein</fullName>
    </submittedName>
</protein>
<dbReference type="InterPro" id="IPR052562">
    <property type="entry name" value="Ketohexokinase-related"/>
</dbReference>
<dbReference type="InterPro" id="IPR029056">
    <property type="entry name" value="Ribokinase-like"/>
</dbReference>
<feature type="region of interest" description="Disordered" evidence="1">
    <location>
        <begin position="190"/>
        <end position="209"/>
    </location>
</feature>
<dbReference type="PANTHER" id="PTHR42774">
    <property type="entry name" value="PHOSPHOTRANSFERASE SYSTEM TRANSPORT PROTEIN"/>
    <property type="match status" value="1"/>
</dbReference>
<accession>A0A9Q1QB21</accession>
<dbReference type="PANTHER" id="PTHR42774:SF3">
    <property type="entry name" value="KETOHEXOKINASE"/>
    <property type="match status" value="1"/>
</dbReference>
<name>A0A9Q1QB21_9CARY</name>
<keyword evidence="3" id="KW-1185">Reference proteome</keyword>
<dbReference type="AlphaFoldDB" id="A0A9Q1QB21"/>
<dbReference type="Gene3D" id="3.40.1190.20">
    <property type="match status" value="2"/>
</dbReference>
<dbReference type="SUPFAM" id="SSF53613">
    <property type="entry name" value="Ribokinase-like"/>
    <property type="match status" value="1"/>
</dbReference>
<gene>
    <name evidence="2" type="ORF">Cgig2_012304</name>
</gene>
<dbReference type="Proteomes" id="UP001153076">
    <property type="component" value="Unassembled WGS sequence"/>
</dbReference>
<organism evidence="2 3">
    <name type="scientific">Carnegiea gigantea</name>
    <dbReference type="NCBI Taxonomy" id="171969"/>
    <lineage>
        <taxon>Eukaryota</taxon>
        <taxon>Viridiplantae</taxon>
        <taxon>Streptophyta</taxon>
        <taxon>Embryophyta</taxon>
        <taxon>Tracheophyta</taxon>
        <taxon>Spermatophyta</taxon>
        <taxon>Magnoliopsida</taxon>
        <taxon>eudicotyledons</taxon>
        <taxon>Gunneridae</taxon>
        <taxon>Pentapetalae</taxon>
        <taxon>Caryophyllales</taxon>
        <taxon>Cactineae</taxon>
        <taxon>Cactaceae</taxon>
        <taxon>Cactoideae</taxon>
        <taxon>Echinocereeae</taxon>
        <taxon>Carnegiea</taxon>
    </lineage>
</organism>
<dbReference type="EMBL" id="JAKOGI010000398">
    <property type="protein sequence ID" value="KAJ8435643.1"/>
    <property type="molecule type" value="Genomic_DNA"/>
</dbReference>